<keyword evidence="2" id="KW-0479">Metal-binding</keyword>
<dbReference type="Pfam" id="PF01557">
    <property type="entry name" value="FAA_hydrolase"/>
    <property type="match status" value="1"/>
</dbReference>
<comment type="caution">
    <text evidence="5">The sequence shown here is derived from an EMBL/GenBank/DDBJ whole genome shotgun (WGS) entry which is preliminary data.</text>
</comment>
<dbReference type="eggNOG" id="KOG1535">
    <property type="taxonomic scope" value="Eukaryota"/>
</dbReference>
<dbReference type="GO" id="GO:0050163">
    <property type="term" value="F:oxaloacetate tautomerase activity"/>
    <property type="evidence" value="ECO:0007669"/>
    <property type="project" value="UniProtKB-ARBA"/>
</dbReference>
<evidence type="ECO:0000256" key="2">
    <source>
        <dbReference type="ARBA" id="ARBA00022723"/>
    </source>
</evidence>
<protein>
    <recommendedName>
        <fullName evidence="7">Fumarylacetoacetase-like C-terminal domain-containing protein</fullName>
    </recommendedName>
</protein>
<dbReference type="InterPro" id="IPR036663">
    <property type="entry name" value="Fumarylacetoacetase_C_sf"/>
</dbReference>
<dbReference type="Gene3D" id="3.40.50.1820">
    <property type="entry name" value="alpha/beta hydrolase"/>
    <property type="match status" value="1"/>
</dbReference>
<evidence type="ECO:0000256" key="1">
    <source>
        <dbReference type="ARBA" id="ARBA00010211"/>
    </source>
</evidence>
<dbReference type="InterPro" id="IPR029058">
    <property type="entry name" value="AB_hydrolase_fold"/>
</dbReference>
<evidence type="ECO:0000259" key="3">
    <source>
        <dbReference type="Pfam" id="PF01557"/>
    </source>
</evidence>
<evidence type="ECO:0000313" key="5">
    <source>
        <dbReference type="EMBL" id="EHK19331.1"/>
    </source>
</evidence>
<dbReference type="Proteomes" id="UP000007115">
    <property type="component" value="Unassembled WGS sequence"/>
</dbReference>
<dbReference type="GO" id="GO:0018773">
    <property type="term" value="F:acetylpyruvate hydrolase activity"/>
    <property type="evidence" value="ECO:0007669"/>
    <property type="project" value="TreeGrafter"/>
</dbReference>
<dbReference type="FunFam" id="3.90.850.10:FF:000002">
    <property type="entry name" value="2-hydroxyhepta-2,4-diene-1,7-dioate isomerase"/>
    <property type="match status" value="1"/>
</dbReference>
<dbReference type="PANTHER" id="PTHR11820:SF7">
    <property type="entry name" value="ACYLPYRUVASE FAHD1, MITOCHONDRIAL"/>
    <property type="match status" value="1"/>
</dbReference>
<evidence type="ECO:0000313" key="6">
    <source>
        <dbReference type="Proteomes" id="UP000007115"/>
    </source>
</evidence>
<organism evidence="5 6">
    <name type="scientific">Hypocrea virens (strain Gv29-8 / FGSC 10586)</name>
    <name type="common">Gliocladium virens</name>
    <name type="synonym">Trichoderma virens</name>
    <dbReference type="NCBI Taxonomy" id="413071"/>
    <lineage>
        <taxon>Eukaryota</taxon>
        <taxon>Fungi</taxon>
        <taxon>Dikarya</taxon>
        <taxon>Ascomycota</taxon>
        <taxon>Pezizomycotina</taxon>
        <taxon>Sordariomycetes</taxon>
        <taxon>Hypocreomycetidae</taxon>
        <taxon>Hypocreales</taxon>
        <taxon>Hypocreaceae</taxon>
        <taxon>Trichoderma</taxon>
    </lineage>
</organism>
<feature type="domain" description="Fumarylacetoacetase-like C-terminal" evidence="3">
    <location>
        <begin position="82"/>
        <end position="293"/>
    </location>
</feature>
<dbReference type="Pfam" id="PF12146">
    <property type="entry name" value="Hydrolase_4"/>
    <property type="match status" value="1"/>
</dbReference>
<dbReference type="RefSeq" id="XP_013953524.1">
    <property type="nucleotide sequence ID" value="XM_014098049.1"/>
</dbReference>
<evidence type="ECO:0000259" key="4">
    <source>
        <dbReference type="Pfam" id="PF12146"/>
    </source>
</evidence>
<reference evidence="5 6" key="1">
    <citation type="journal article" date="2011" name="Genome Biol.">
        <title>Comparative genome sequence analysis underscores mycoparasitism as the ancestral life style of Trichoderma.</title>
        <authorList>
            <person name="Kubicek C.P."/>
            <person name="Herrera-Estrella A."/>
            <person name="Seidl-Seiboth V."/>
            <person name="Martinez D.A."/>
            <person name="Druzhinina I.S."/>
            <person name="Thon M."/>
            <person name="Zeilinger S."/>
            <person name="Casas-Flores S."/>
            <person name="Horwitz B.A."/>
            <person name="Mukherjee P.K."/>
            <person name="Mukherjee M."/>
            <person name="Kredics L."/>
            <person name="Alcaraz L.D."/>
            <person name="Aerts A."/>
            <person name="Antal Z."/>
            <person name="Atanasova L."/>
            <person name="Cervantes-Badillo M.G."/>
            <person name="Challacombe J."/>
            <person name="Chertkov O."/>
            <person name="McCluskey K."/>
            <person name="Coulpier F."/>
            <person name="Deshpande N."/>
            <person name="von Doehren H."/>
            <person name="Ebbole D.J."/>
            <person name="Esquivel-Naranjo E.U."/>
            <person name="Fekete E."/>
            <person name="Flipphi M."/>
            <person name="Glaser F."/>
            <person name="Gomez-Rodriguez E.Y."/>
            <person name="Gruber S."/>
            <person name="Han C."/>
            <person name="Henrissat B."/>
            <person name="Hermosa R."/>
            <person name="Hernandez-Onate M."/>
            <person name="Karaffa L."/>
            <person name="Kosti I."/>
            <person name="Le Crom S."/>
            <person name="Lindquist E."/>
            <person name="Lucas S."/>
            <person name="Luebeck M."/>
            <person name="Luebeck P.S."/>
            <person name="Margeot A."/>
            <person name="Metz B."/>
            <person name="Misra M."/>
            <person name="Nevalainen H."/>
            <person name="Omann M."/>
            <person name="Packer N."/>
            <person name="Perrone G."/>
            <person name="Uresti-Rivera E.E."/>
            <person name="Salamov A."/>
            <person name="Schmoll M."/>
            <person name="Seiboth B."/>
            <person name="Shapiro H."/>
            <person name="Sukno S."/>
            <person name="Tamayo-Ramos J.A."/>
            <person name="Tisch D."/>
            <person name="Wiest A."/>
            <person name="Wilkinson H.H."/>
            <person name="Zhang M."/>
            <person name="Coutinho P.M."/>
            <person name="Kenerley C.M."/>
            <person name="Monte E."/>
            <person name="Baker S.E."/>
            <person name="Grigoriev I.V."/>
        </authorList>
    </citation>
    <scope>NUCLEOTIDE SEQUENCE [LARGE SCALE GENOMIC DNA]</scope>
    <source>
        <strain evidence="6">Gv29-8 / FGSC 10586</strain>
    </source>
</reference>
<dbReference type="STRING" id="413071.G9N2M1"/>
<dbReference type="InParanoid" id="G9N2M1"/>
<accession>G9N2M1</accession>
<feature type="domain" description="Serine aminopeptidase S33" evidence="4">
    <location>
        <begin position="343"/>
        <end position="559"/>
    </location>
</feature>
<dbReference type="AlphaFoldDB" id="G9N2M1"/>
<dbReference type="HOGENOM" id="CLU_436837_0_0_1"/>
<dbReference type="EMBL" id="ABDF02000084">
    <property type="protein sequence ID" value="EHK19331.1"/>
    <property type="molecule type" value="Genomic_DNA"/>
</dbReference>
<dbReference type="VEuPathDB" id="FungiDB:TRIVIDRAFT_49356"/>
<proteinExistence type="inferred from homology"/>
<dbReference type="InterPro" id="IPR022742">
    <property type="entry name" value="Hydrolase_4"/>
</dbReference>
<dbReference type="GeneID" id="25794870"/>
<dbReference type="OrthoDB" id="194468at2759"/>
<dbReference type="SUPFAM" id="SSF53474">
    <property type="entry name" value="alpha/beta-Hydrolases"/>
    <property type="match status" value="1"/>
</dbReference>
<name>G9N2M1_HYPVG</name>
<dbReference type="PANTHER" id="PTHR11820">
    <property type="entry name" value="ACYLPYRUVASE"/>
    <property type="match status" value="1"/>
</dbReference>
<dbReference type="GO" id="GO:0046872">
    <property type="term" value="F:metal ion binding"/>
    <property type="evidence" value="ECO:0007669"/>
    <property type="project" value="UniProtKB-KW"/>
</dbReference>
<dbReference type="SUPFAM" id="SSF56529">
    <property type="entry name" value="FAH"/>
    <property type="match status" value="1"/>
</dbReference>
<dbReference type="GO" id="GO:0006107">
    <property type="term" value="P:oxaloacetate metabolic process"/>
    <property type="evidence" value="ECO:0007669"/>
    <property type="project" value="UniProtKB-ARBA"/>
</dbReference>
<dbReference type="OMA" id="DHKQFFL"/>
<comment type="similarity">
    <text evidence="1">Belongs to the FAH family.</text>
</comment>
<gene>
    <name evidence="5" type="ORF">TRIVIDRAFT_49356</name>
</gene>
<dbReference type="InterPro" id="IPR011234">
    <property type="entry name" value="Fumarylacetoacetase-like_C"/>
</dbReference>
<dbReference type="Gene3D" id="3.90.850.10">
    <property type="entry name" value="Fumarylacetoacetase-like, C-terminal domain"/>
    <property type="match status" value="1"/>
</dbReference>
<sequence length="590" mass="63263">MSSSSQHLTNYAAFTRPGKGISQIGHLDAKAGTIQPLSLLSGYPIKDLYQVIEASASQIVASGSALPLSSVKLLAPIAGRDVLAVGKNYMEHAKEFNASGYDSSDKVDKPSHPVIFTKRATSIIADGEDIYLHPEFSKSLDYEGEIGVIVGKTGFRIPKEKAMDYVWGYTVINDMTARERQRDHKQFYIGKSADTFCPMGPVAVPKEDLPSVLRVQTHVNGELRQDATTDDLIFDIPTLINTLSEGHTLLPGDVIATGTPAGVGIGRNPPLFLKEGDEITVTIPGIGTLRNKVTTVNATTDRLASQSAFSLSNATRSLNGTAAGLTMINGKSLNYKTFGRQDEGSVVFVHGLGSSSEYFLPFISDYGLDKMANVHLFDFEGHGLSPTHPMSVLTVDSLVADLAGVFSHAGLHESNPGLLIATSYGCIIALKFALLYPRWVGKLVLLFPPPFPLSEASRGVLEKRSELVRTLGMGAVVDDIISEATTSWSRKSKHVAMAAVRLSLLGQEPESFAKACDAFAKAEEALPLENLDVETVILSGGGDSLCTKEVAEGYAQKIKGASVSWGEELGQWAVFEDVRAVTELLMDAGL</sequence>
<evidence type="ECO:0008006" key="7">
    <source>
        <dbReference type="Google" id="ProtNLM"/>
    </source>
</evidence>
<keyword evidence="6" id="KW-1185">Reference proteome</keyword>